<organism evidence="1 2">
    <name type="scientific">Novosphingobium aquae</name>
    <dbReference type="NCBI Taxonomy" id="3133435"/>
    <lineage>
        <taxon>Bacteria</taxon>
        <taxon>Pseudomonadati</taxon>
        <taxon>Pseudomonadota</taxon>
        <taxon>Alphaproteobacteria</taxon>
        <taxon>Sphingomonadales</taxon>
        <taxon>Sphingomonadaceae</taxon>
        <taxon>Novosphingobium</taxon>
    </lineage>
</organism>
<protein>
    <recommendedName>
        <fullName evidence="3">N-acetyltransferase domain-containing protein</fullName>
    </recommendedName>
</protein>
<accession>A0ABU8S3K5</accession>
<evidence type="ECO:0000313" key="1">
    <source>
        <dbReference type="EMBL" id="MEJ6008548.1"/>
    </source>
</evidence>
<comment type="caution">
    <text evidence="1">The sequence shown here is derived from an EMBL/GenBank/DDBJ whole genome shotgun (WGS) entry which is preliminary data.</text>
</comment>
<gene>
    <name evidence="1" type="ORF">WG900_01295</name>
</gene>
<dbReference type="Proteomes" id="UP001379235">
    <property type="component" value="Unassembled WGS sequence"/>
</dbReference>
<keyword evidence="2" id="KW-1185">Reference proteome</keyword>
<name>A0ABU8S3K5_9SPHN</name>
<dbReference type="RefSeq" id="WP_339964113.1">
    <property type="nucleotide sequence ID" value="NZ_JBBHJY010000001.1"/>
</dbReference>
<evidence type="ECO:0008006" key="3">
    <source>
        <dbReference type="Google" id="ProtNLM"/>
    </source>
</evidence>
<evidence type="ECO:0000313" key="2">
    <source>
        <dbReference type="Proteomes" id="UP001379235"/>
    </source>
</evidence>
<dbReference type="EMBL" id="JBBHJY010000001">
    <property type="protein sequence ID" value="MEJ6008548.1"/>
    <property type="molecule type" value="Genomic_DNA"/>
</dbReference>
<reference evidence="1 2" key="1">
    <citation type="submission" date="2024-03" db="EMBL/GenBank/DDBJ databases">
        <authorList>
            <person name="Jo J.-H."/>
        </authorList>
    </citation>
    <scope>NUCLEOTIDE SEQUENCE [LARGE SCALE GENOMIC DNA]</scope>
    <source>
        <strain evidence="1 2">AS3R-12</strain>
    </source>
</reference>
<dbReference type="InterPro" id="IPR016181">
    <property type="entry name" value="Acyl_CoA_acyltransferase"/>
</dbReference>
<sequence length="291" mass="31787">MPAETFTLETTDRADSATFREFYAGYCQSFVLPDEMEDEEGFAACLALNRGAEYDRLSAVHGPFREHFVVMRDSDGRAMAGANYIAIDHSRGSARPYVTANLNYIFVLPEFRGGGRFTALVRALREQITGLFGPSPDPALVFIEQNDPLRMSAEDYECDTRFTGIDQFDRLGIWARQGALVVDFAYSQPPLSDDQEADGNLVYSVMGAREPQLHPRLVAHHLAGFFGISVMKGSALPPVASAQLDKLDAIAAQGLTIDLIDPAAALREAAQGRRSGSSFREFARAALAAHG</sequence>
<dbReference type="SUPFAM" id="SSF55729">
    <property type="entry name" value="Acyl-CoA N-acyltransferases (Nat)"/>
    <property type="match status" value="1"/>
</dbReference>
<proteinExistence type="predicted"/>